<name>A0A0L8GJN4_OCTBM</name>
<evidence type="ECO:0000313" key="1">
    <source>
        <dbReference type="EMBL" id="KOF77099.1"/>
    </source>
</evidence>
<sequence>GAENIPGFKGIVKGWRYYMLPLQDMKQFSAKWVPKCLNADHKHISAATSKTILDQFSAGEANFIARFVTMNETWLYHYDLKTTQQSMQWLHSGSSRCLGPRNQFCFQCFGTKTEYTPSNTCKSGRTINAEYYMCRLGELLATLKQK</sequence>
<proteinExistence type="predicted"/>
<dbReference type="PANTHER" id="PTHR46060">
    <property type="entry name" value="MARINER MOS1 TRANSPOSASE-LIKE PROTEIN"/>
    <property type="match status" value="1"/>
</dbReference>
<accession>A0A0L8GJN4</accession>
<protein>
    <submittedName>
        <fullName evidence="1">Uncharacterized protein</fullName>
    </submittedName>
</protein>
<feature type="non-terminal residue" evidence="1">
    <location>
        <position position="1"/>
    </location>
</feature>
<dbReference type="Gene3D" id="3.30.420.10">
    <property type="entry name" value="Ribonuclease H-like superfamily/Ribonuclease H"/>
    <property type="match status" value="1"/>
</dbReference>
<reference evidence="1" key="1">
    <citation type="submission" date="2015-07" db="EMBL/GenBank/DDBJ databases">
        <title>MeaNS - Measles Nucleotide Surveillance Program.</title>
        <authorList>
            <person name="Tran T."/>
            <person name="Druce J."/>
        </authorList>
    </citation>
    <scope>NUCLEOTIDE SEQUENCE</scope>
    <source>
        <strain evidence="1">UCB-OBI-ISO-001</strain>
        <tissue evidence="1">Gonad</tissue>
    </source>
</reference>
<organism evidence="1">
    <name type="scientific">Octopus bimaculoides</name>
    <name type="common">California two-spotted octopus</name>
    <dbReference type="NCBI Taxonomy" id="37653"/>
    <lineage>
        <taxon>Eukaryota</taxon>
        <taxon>Metazoa</taxon>
        <taxon>Spiralia</taxon>
        <taxon>Lophotrochozoa</taxon>
        <taxon>Mollusca</taxon>
        <taxon>Cephalopoda</taxon>
        <taxon>Coleoidea</taxon>
        <taxon>Octopodiformes</taxon>
        <taxon>Octopoda</taxon>
        <taxon>Incirrata</taxon>
        <taxon>Octopodidae</taxon>
        <taxon>Octopus</taxon>
    </lineage>
</organism>
<dbReference type="InterPro" id="IPR036397">
    <property type="entry name" value="RNaseH_sf"/>
</dbReference>
<dbReference type="STRING" id="37653.A0A0L8GJN4"/>
<gene>
    <name evidence="1" type="ORF">OCBIM_22032510mg</name>
</gene>
<dbReference type="GO" id="GO:0003676">
    <property type="term" value="F:nucleic acid binding"/>
    <property type="evidence" value="ECO:0007669"/>
    <property type="project" value="InterPro"/>
</dbReference>
<dbReference type="PANTHER" id="PTHR46060:SF1">
    <property type="entry name" value="MARINER MOS1 TRANSPOSASE-LIKE PROTEIN"/>
    <property type="match status" value="1"/>
</dbReference>
<dbReference type="AlphaFoldDB" id="A0A0L8GJN4"/>
<dbReference type="InterPro" id="IPR052709">
    <property type="entry name" value="Transposase-MT_Hybrid"/>
</dbReference>
<dbReference type="EMBL" id="KQ421567">
    <property type="protein sequence ID" value="KOF77099.1"/>
    <property type="molecule type" value="Genomic_DNA"/>
</dbReference>